<dbReference type="InterPro" id="IPR000014">
    <property type="entry name" value="PAS"/>
</dbReference>
<dbReference type="Proteomes" id="UP000053872">
    <property type="component" value="Unassembled WGS sequence"/>
</dbReference>
<dbReference type="KEGG" id="clv:102093402"/>
<dbReference type="AlphaFoldDB" id="A0A2I0MIF2"/>
<keyword evidence="3" id="KW-0238">DNA-binding</keyword>
<keyword evidence="6" id="KW-0539">Nucleus</keyword>
<dbReference type="InterPro" id="IPR013767">
    <property type="entry name" value="PAS_fold"/>
</dbReference>
<keyword evidence="5" id="KW-0804">Transcription</keyword>
<comment type="caution">
    <text evidence="10">The sequence shown here is derived from an EMBL/GenBank/DDBJ whole genome shotgun (WGS) entry which is preliminary data.</text>
</comment>
<evidence type="ECO:0000256" key="1">
    <source>
        <dbReference type="ARBA" id="ARBA00004123"/>
    </source>
</evidence>
<dbReference type="InterPro" id="IPR011598">
    <property type="entry name" value="bHLH_dom"/>
</dbReference>
<dbReference type="GO" id="GO:0046983">
    <property type="term" value="F:protein dimerization activity"/>
    <property type="evidence" value="ECO:0007669"/>
    <property type="project" value="InterPro"/>
</dbReference>
<dbReference type="Pfam" id="PF00989">
    <property type="entry name" value="PAS"/>
    <property type="match status" value="1"/>
</dbReference>
<keyword evidence="4" id="KW-0010">Activator</keyword>
<feature type="region of interest" description="Disordered" evidence="7">
    <location>
        <begin position="1"/>
        <end position="35"/>
    </location>
</feature>
<dbReference type="Gene3D" id="4.10.280.10">
    <property type="entry name" value="Helix-loop-helix DNA-binding domain"/>
    <property type="match status" value="1"/>
</dbReference>
<gene>
    <name evidence="10" type="ORF">A306_00004086</name>
</gene>
<feature type="compositionally biased region" description="Polar residues" evidence="7">
    <location>
        <begin position="458"/>
        <end position="474"/>
    </location>
</feature>
<evidence type="ECO:0000313" key="10">
    <source>
        <dbReference type="EMBL" id="PKK29453.1"/>
    </source>
</evidence>
<dbReference type="InterPro" id="IPR035965">
    <property type="entry name" value="PAS-like_dom_sf"/>
</dbReference>
<comment type="subcellular location">
    <subcellularLocation>
        <location evidence="1">Nucleus</location>
    </subcellularLocation>
</comment>
<evidence type="ECO:0000259" key="8">
    <source>
        <dbReference type="PROSITE" id="PS50112"/>
    </source>
</evidence>
<protein>
    <submittedName>
        <fullName evidence="10">Aryl hydrocarbon receptor-like, transcript variant X1</fullName>
    </submittedName>
</protein>
<reference evidence="10 11" key="1">
    <citation type="journal article" date="2013" name="Science">
        <title>Genomic diversity and evolution of the head crest in the rock pigeon.</title>
        <authorList>
            <person name="Shapiro M.D."/>
            <person name="Kronenberg Z."/>
            <person name="Li C."/>
            <person name="Domyan E.T."/>
            <person name="Pan H."/>
            <person name="Campbell M."/>
            <person name="Tan H."/>
            <person name="Huff C.D."/>
            <person name="Hu H."/>
            <person name="Vickrey A.I."/>
            <person name="Nielsen S.C."/>
            <person name="Stringham S.A."/>
            <person name="Hu H."/>
            <person name="Willerslev E."/>
            <person name="Gilbert M.T."/>
            <person name="Yandell M."/>
            <person name="Zhang G."/>
            <person name="Wang J."/>
        </authorList>
    </citation>
    <scope>NUCLEOTIDE SEQUENCE [LARGE SCALE GENOMIC DNA]</scope>
    <source>
        <tissue evidence="10">Blood</tissue>
    </source>
</reference>
<dbReference type="GO" id="GO:0005634">
    <property type="term" value="C:nucleus"/>
    <property type="evidence" value="ECO:0007669"/>
    <property type="project" value="UniProtKB-SubCell"/>
</dbReference>
<dbReference type="GO" id="GO:0000976">
    <property type="term" value="F:transcription cis-regulatory region binding"/>
    <property type="evidence" value="ECO:0007669"/>
    <property type="project" value="TreeGrafter"/>
</dbReference>
<feature type="domain" description="PAS" evidence="8">
    <location>
        <begin position="118"/>
        <end position="181"/>
    </location>
</feature>
<dbReference type="InterPro" id="IPR036638">
    <property type="entry name" value="HLH_DNA-bd_sf"/>
</dbReference>
<dbReference type="InterPro" id="IPR013655">
    <property type="entry name" value="PAS_fold_3"/>
</dbReference>
<dbReference type="InterPro" id="IPR039091">
    <property type="entry name" value="AHR/AHRR"/>
</dbReference>
<keyword evidence="2" id="KW-0805">Transcription regulation</keyword>
<sequence length="894" mass="97301">MFTGMFARRKRKKPMPKSHKPPPPEGVKSNPSKRHRDRLNQELNKLTGMLPFPEDVRIQLDKLSVLRLAVGYLKVKSYLMATATNIGDRMLDQPRAPGGTGWMDLQVNRELFPEGELLLQALNGFVIAVTGDGYIFYISPTVKDYLGFHQSDLIYQSVYELIHADDRATFCQELHGAPEPSSTQHTAHGLPTNQLLPAVCSTMSSPKKCFFVERSFTCRFRCLLDKSSGFLALHFRGRLKFLLGQQKALDRSPLALFAIATPLQPLSILELQIKTLRFQAKFKLDFTPTANDFWGQAVLGYTEAELCSRGSGYQFLHVGDLMYCAESHVRMMKTGETGVMSFRLLTKKGNWVWVQSNAWLVYKGGKPDCIIAQNRVLSNEEGEEHLRKRNLLLPFVFATGDAVLYGNDLDPFQDKGELQTQANSHLKQSLVDPNFLLGAMMKQDASISISHSDNMSQFSLPDLTTESDGPSQSEEVSDAKDSDSLLDIETLFEKSKVDGNICQTTQSLNVDNAELQWWEEVLLILGAEEELAAQVVGERLGTEVTSCVEQMLLGEDAGKSMDFSHCCASPCHEENSAVAPFQHCWATNSALREQPQPQAPGAQDQDAGVSLVSVISEVSYAQPELQVLFNPAGLVQGTVRDVLGSSSKPSIALQLADIEQAPQTELATSAAVDNVIPDDESQPRCELMGSSCPPPLHSNALVTRWHDVPVQVNPASALGQCTSPGSCPSEAWMSTAPKQLEAAGTHLKSQYLLAGSSESPSGAGLWSLPSQPAPCPAQGLHESLFSAVGDLCDEDAALPAPASAHLGVSQLPGDGGFPKELPILPLEPSFSWKGEQGEWFLQAGAGPQGCGEAGLVQHGGLLLGSSMDPSTQQVDLVSLPECQYGNNLFGDECL</sequence>
<evidence type="ECO:0000256" key="2">
    <source>
        <dbReference type="ARBA" id="ARBA00023015"/>
    </source>
</evidence>
<dbReference type="GO" id="GO:0004879">
    <property type="term" value="F:nuclear receptor activity"/>
    <property type="evidence" value="ECO:0007669"/>
    <property type="project" value="TreeGrafter"/>
</dbReference>
<dbReference type="PANTHER" id="PTHR10649:SF17">
    <property type="entry name" value="ARYL HYDROCARBON RECEPTOR 2"/>
    <property type="match status" value="1"/>
</dbReference>
<feature type="compositionally biased region" description="Basic residues" evidence="7">
    <location>
        <begin position="7"/>
        <end position="20"/>
    </location>
</feature>
<dbReference type="FunFam" id="3.30.450.20:FF:000019">
    <property type="entry name" value="Aryl hydrocarbon receptor 1"/>
    <property type="match status" value="1"/>
</dbReference>
<dbReference type="InParanoid" id="A0A2I0MIF2"/>
<evidence type="ECO:0000256" key="3">
    <source>
        <dbReference type="ARBA" id="ARBA00023125"/>
    </source>
</evidence>
<dbReference type="PROSITE" id="PS50112">
    <property type="entry name" value="PAS"/>
    <property type="match status" value="1"/>
</dbReference>
<dbReference type="CDD" id="cd00130">
    <property type="entry name" value="PAS"/>
    <property type="match status" value="2"/>
</dbReference>
<evidence type="ECO:0000313" key="11">
    <source>
        <dbReference type="Proteomes" id="UP000053872"/>
    </source>
</evidence>
<evidence type="ECO:0000259" key="9">
    <source>
        <dbReference type="PROSITE" id="PS50888"/>
    </source>
</evidence>
<evidence type="ECO:0000256" key="6">
    <source>
        <dbReference type="ARBA" id="ARBA00023242"/>
    </source>
</evidence>
<accession>A0A2I0MIF2</accession>
<dbReference type="FunFam" id="3.30.450.20:FF:000035">
    <property type="entry name" value="Aryl hydrocarbon receptor"/>
    <property type="match status" value="1"/>
</dbReference>
<dbReference type="GO" id="GO:0034751">
    <property type="term" value="C:aryl hydrocarbon receptor complex"/>
    <property type="evidence" value="ECO:0007669"/>
    <property type="project" value="TreeGrafter"/>
</dbReference>
<evidence type="ECO:0000256" key="7">
    <source>
        <dbReference type="SAM" id="MobiDB-lite"/>
    </source>
</evidence>
<feature type="region of interest" description="Disordered" evidence="7">
    <location>
        <begin position="458"/>
        <end position="482"/>
    </location>
</feature>
<dbReference type="PANTHER" id="PTHR10649">
    <property type="entry name" value="ARYL HYDROCARBON RECEPTOR"/>
    <property type="match status" value="1"/>
</dbReference>
<keyword evidence="11" id="KW-1185">Reference proteome</keyword>
<evidence type="ECO:0000256" key="5">
    <source>
        <dbReference type="ARBA" id="ARBA00023163"/>
    </source>
</evidence>
<dbReference type="SUPFAM" id="SSF47459">
    <property type="entry name" value="HLH, helix-loop-helix DNA-binding domain"/>
    <property type="match status" value="1"/>
</dbReference>
<dbReference type="STRING" id="8932.A0A2I0MIF2"/>
<feature type="domain" description="BHLH" evidence="9">
    <location>
        <begin position="23"/>
        <end position="76"/>
    </location>
</feature>
<keyword evidence="10" id="KW-0675">Receptor</keyword>
<name>A0A2I0MIF2_COLLI</name>
<dbReference type="Pfam" id="PF08447">
    <property type="entry name" value="PAS_3"/>
    <property type="match status" value="1"/>
</dbReference>
<evidence type="ECO:0000256" key="4">
    <source>
        <dbReference type="ARBA" id="ARBA00023159"/>
    </source>
</evidence>
<dbReference type="GO" id="GO:0006805">
    <property type="term" value="P:xenobiotic metabolic process"/>
    <property type="evidence" value="ECO:0007669"/>
    <property type="project" value="InterPro"/>
</dbReference>
<organism evidence="10 11">
    <name type="scientific">Columba livia</name>
    <name type="common">Rock dove</name>
    <dbReference type="NCBI Taxonomy" id="8932"/>
    <lineage>
        <taxon>Eukaryota</taxon>
        <taxon>Metazoa</taxon>
        <taxon>Chordata</taxon>
        <taxon>Craniata</taxon>
        <taxon>Vertebrata</taxon>
        <taxon>Euteleostomi</taxon>
        <taxon>Archelosauria</taxon>
        <taxon>Archosauria</taxon>
        <taxon>Dinosauria</taxon>
        <taxon>Saurischia</taxon>
        <taxon>Theropoda</taxon>
        <taxon>Coelurosauria</taxon>
        <taxon>Aves</taxon>
        <taxon>Neognathae</taxon>
        <taxon>Neoaves</taxon>
        <taxon>Columbimorphae</taxon>
        <taxon>Columbiformes</taxon>
        <taxon>Columbidae</taxon>
        <taxon>Columba</taxon>
    </lineage>
</organism>
<proteinExistence type="predicted"/>
<dbReference type="SMART" id="SM00091">
    <property type="entry name" value="PAS"/>
    <property type="match status" value="1"/>
</dbReference>
<dbReference type="SUPFAM" id="SSF55785">
    <property type="entry name" value="PYP-like sensor domain (PAS domain)"/>
    <property type="match status" value="2"/>
</dbReference>
<dbReference type="Gene3D" id="3.30.450.20">
    <property type="entry name" value="PAS domain"/>
    <property type="match status" value="2"/>
</dbReference>
<dbReference type="CDD" id="cd19696">
    <property type="entry name" value="bHLH-PAS_AhR_like"/>
    <property type="match status" value="1"/>
</dbReference>
<dbReference type="EMBL" id="AKCR02000010">
    <property type="protein sequence ID" value="PKK29453.1"/>
    <property type="molecule type" value="Genomic_DNA"/>
</dbReference>
<dbReference type="PROSITE" id="PS50888">
    <property type="entry name" value="BHLH"/>
    <property type="match status" value="1"/>
</dbReference>